<dbReference type="AlphaFoldDB" id="A0A7X9XU98"/>
<sequence>MPELHRVFTIPAALARTGRRVRLHLKADAAYAQLVLTGCTALAALAPP</sequence>
<dbReference type="Proteomes" id="UP000589552">
    <property type="component" value="Unassembled WGS sequence"/>
</dbReference>
<name>A0A7X9XU98_9CORY</name>
<proteinExistence type="predicted"/>
<gene>
    <name evidence="1" type="ORF">HF852_11390</name>
</gene>
<evidence type="ECO:0000313" key="2">
    <source>
        <dbReference type="Proteomes" id="UP000589552"/>
    </source>
</evidence>
<dbReference type="EMBL" id="JABAGA010000008">
    <property type="protein sequence ID" value="NMF10190.1"/>
    <property type="molecule type" value="Genomic_DNA"/>
</dbReference>
<comment type="caution">
    <text evidence="1">The sequence shown here is derived from an EMBL/GenBank/DDBJ whole genome shotgun (WGS) entry which is preliminary data.</text>
</comment>
<organism evidence="1 2">
    <name type="scientific">Corynebacterium xerosis</name>
    <dbReference type="NCBI Taxonomy" id="1725"/>
    <lineage>
        <taxon>Bacteria</taxon>
        <taxon>Bacillati</taxon>
        <taxon>Actinomycetota</taxon>
        <taxon>Actinomycetes</taxon>
        <taxon>Mycobacteriales</taxon>
        <taxon>Corynebacteriaceae</taxon>
        <taxon>Corynebacterium</taxon>
    </lineage>
</organism>
<accession>A0A7X9XU98</accession>
<evidence type="ECO:0000313" key="1">
    <source>
        <dbReference type="EMBL" id="NMF10190.1"/>
    </source>
</evidence>
<reference evidence="1 2" key="1">
    <citation type="submission" date="2020-04" db="EMBL/GenBank/DDBJ databases">
        <authorList>
            <person name="Hitch T.C.A."/>
            <person name="Wylensek D."/>
            <person name="Clavel T."/>
        </authorList>
    </citation>
    <scope>NUCLEOTIDE SEQUENCE [LARGE SCALE GENOMIC DNA]</scope>
    <source>
        <strain evidence="1 2">BL-383-APC-2I</strain>
    </source>
</reference>
<protein>
    <submittedName>
        <fullName evidence="1">Uncharacterized protein</fullName>
    </submittedName>
</protein>